<comment type="caution">
    <text evidence="3">The sequence shown here is derived from an EMBL/GenBank/DDBJ whole genome shotgun (WGS) entry which is preliminary data.</text>
</comment>
<sequence length="166" mass="18791">MTTVLARIRRKSLTFLRQPWFVQVWFVPVWILLGISKALIFTVSFRRLAPRLGHRTDIAPWVPLLTPKQEQRAWMIGRLVRMTARYTPWVSNCFPQAVAARALLGLYNVPYILYFGLQRDVQDSTGMKAHAWVVAGRVPVTGGQSFMQFTVVGCFVASSLVDVAAP</sequence>
<dbReference type="InterPro" id="IPR053521">
    <property type="entry name" value="McjB-like"/>
</dbReference>
<proteinExistence type="predicted"/>
<dbReference type="AlphaFoldDB" id="A0A5M8FUM2"/>
<dbReference type="Proteomes" id="UP000322981">
    <property type="component" value="Unassembled WGS sequence"/>
</dbReference>
<evidence type="ECO:0000259" key="2">
    <source>
        <dbReference type="Pfam" id="PF13471"/>
    </source>
</evidence>
<evidence type="ECO:0000313" key="3">
    <source>
        <dbReference type="EMBL" id="KAA6187500.1"/>
    </source>
</evidence>
<feature type="transmembrane region" description="Helical" evidence="1">
    <location>
        <begin position="20"/>
        <end position="45"/>
    </location>
</feature>
<dbReference type="EMBL" id="VWXX01000002">
    <property type="protein sequence ID" value="KAA6187500.1"/>
    <property type="molecule type" value="Genomic_DNA"/>
</dbReference>
<name>A0A5M8FUM2_9GAMM</name>
<reference evidence="3 4" key="1">
    <citation type="submission" date="2019-09" db="EMBL/GenBank/DDBJ databases">
        <title>Whole-genome sequence of the purple sulfur bacterium Thiohalocapsa marina DSM 19078.</title>
        <authorList>
            <person name="Kyndt J.A."/>
            <person name="Meyer T.E."/>
        </authorList>
    </citation>
    <scope>NUCLEOTIDE SEQUENCE [LARGE SCALE GENOMIC DNA]</scope>
    <source>
        <strain evidence="3 4">DSM 19078</strain>
    </source>
</reference>
<gene>
    <name evidence="3" type="ORF">F2Q65_02525</name>
</gene>
<keyword evidence="1" id="KW-0472">Membrane</keyword>
<protein>
    <submittedName>
        <fullName evidence="3">Lasso peptide biosynthesis B2 protein</fullName>
    </submittedName>
</protein>
<feature type="domain" description="Microcin J25-processing protein McjB C-terminal" evidence="2">
    <location>
        <begin position="40"/>
        <end position="152"/>
    </location>
</feature>
<organism evidence="3 4">
    <name type="scientific">Thiohalocapsa marina</name>
    <dbReference type="NCBI Taxonomy" id="424902"/>
    <lineage>
        <taxon>Bacteria</taxon>
        <taxon>Pseudomonadati</taxon>
        <taxon>Pseudomonadota</taxon>
        <taxon>Gammaproteobacteria</taxon>
        <taxon>Chromatiales</taxon>
        <taxon>Chromatiaceae</taxon>
        <taxon>Thiohalocapsa</taxon>
    </lineage>
</organism>
<dbReference type="Pfam" id="PF13471">
    <property type="entry name" value="Transglut_core3"/>
    <property type="match status" value="1"/>
</dbReference>
<keyword evidence="1" id="KW-1133">Transmembrane helix</keyword>
<dbReference type="OrthoDB" id="3790432at2"/>
<accession>A0A5M8FUM2</accession>
<dbReference type="InterPro" id="IPR032708">
    <property type="entry name" value="McjB_C"/>
</dbReference>
<evidence type="ECO:0000256" key="1">
    <source>
        <dbReference type="SAM" id="Phobius"/>
    </source>
</evidence>
<evidence type="ECO:0000313" key="4">
    <source>
        <dbReference type="Proteomes" id="UP000322981"/>
    </source>
</evidence>
<keyword evidence="1" id="KW-0812">Transmembrane</keyword>
<dbReference type="NCBIfam" id="NF033537">
    <property type="entry name" value="lasso_biosyn_B2"/>
    <property type="match status" value="1"/>
</dbReference>
<keyword evidence="4" id="KW-1185">Reference proteome</keyword>